<dbReference type="GO" id="GO:0031625">
    <property type="term" value="F:ubiquitin protein ligase binding"/>
    <property type="evidence" value="ECO:0007669"/>
    <property type="project" value="TreeGrafter"/>
</dbReference>
<organism evidence="2">
    <name type="scientific">Cuerna arida</name>
    <dbReference type="NCBI Taxonomy" id="1464854"/>
    <lineage>
        <taxon>Eukaryota</taxon>
        <taxon>Metazoa</taxon>
        <taxon>Ecdysozoa</taxon>
        <taxon>Arthropoda</taxon>
        <taxon>Hexapoda</taxon>
        <taxon>Insecta</taxon>
        <taxon>Pterygota</taxon>
        <taxon>Neoptera</taxon>
        <taxon>Paraneoptera</taxon>
        <taxon>Hemiptera</taxon>
        <taxon>Auchenorrhyncha</taxon>
        <taxon>Membracoidea</taxon>
        <taxon>Cicadellidae</taxon>
        <taxon>Cicadellinae</taxon>
        <taxon>Proconiini</taxon>
        <taxon>Cuerna</taxon>
    </lineage>
</organism>
<dbReference type="PANTHER" id="PTHR12740">
    <property type="entry name" value="JNK1/MAPK8-ASSOCIATED MEMBRANE PROTEIN"/>
    <property type="match status" value="1"/>
</dbReference>
<sequence>MLRAFYYSKVGEMKTRCPGVYCGRIELGLNNYSDCGACPRGFRSDFRSICVYCEGRPELYDWLYLGFMTLLPLVLHWFCIDNVSPLVGNNKSVLVFHLCALVEVSIAAVLTVWLTDPFGEMDLRTCNTHQLSDWYTLLHNPQPNYEETIHCTQEAVYPLYTMVLIFYCLSIIIMLLVRPFLARYLLPKVGKLPIYAALYFFPILALLHAVFGGLIYFTFPYIVIILSVISNAAHFAYKLDQSMMFLVVSTVSDLRNILILLGHWALHTYGLAALPVFHWSLIGLVPLPAIIYILTARFTDPNKLHTE</sequence>
<feature type="transmembrane region" description="Helical" evidence="1">
    <location>
        <begin position="62"/>
        <end position="80"/>
    </location>
</feature>
<proteinExistence type="predicted"/>
<evidence type="ECO:0000313" key="2">
    <source>
        <dbReference type="EMBL" id="JAS66463.1"/>
    </source>
</evidence>
<feature type="transmembrane region" description="Helical" evidence="1">
    <location>
        <begin position="159"/>
        <end position="180"/>
    </location>
</feature>
<dbReference type="GO" id="GO:0016020">
    <property type="term" value="C:membrane"/>
    <property type="evidence" value="ECO:0007669"/>
    <property type="project" value="InterPro"/>
</dbReference>
<dbReference type="GO" id="GO:0036503">
    <property type="term" value="P:ERAD pathway"/>
    <property type="evidence" value="ECO:0007669"/>
    <property type="project" value="TreeGrafter"/>
</dbReference>
<protein>
    <recommendedName>
        <fullName evidence="3">JNK1/MAPK8-associated membrane protein</fullName>
    </recommendedName>
</protein>
<dbReference type="EMBL" id="GECZ01003306">
    <property type="protein sequence ID" value="JAS66463.1"/>
    <property type="molecule type" value="Transcribed_RNA"/>
</dbReference>
<accession>A0A1B6GVV2</accession>
<gene>
    <name evidence="2" type="ORF">g.14440</name>
</gene>
<feature type="transmembrane region" description="Helical" evidence="1">
    <location>
        <begin position="192"/>
        <end position="211"/>
    </location>
</feature>
<feature type="transmembrane region" description="Helical" evidence="1">
    <location>
        <begin position="244"/>
        <end position="266"/>
    </location>
</feature>
<name>A0A1B6GVV2_9HEMI</name>
<dbReference type="PANTHER" id="PTHR12740:SF4">
    <property type="entry name" value="JNK1_MAPK8-ASSOCIATED MEMBRANE PROTEIN"/>
    <property type="match status" value="1"/>
</dbReference>
<keyword evidence="1" id="KW-1133">Transmembrane helix</keyword>
<feature type="transmembrane region" description="Helical" evidence="1">
    <location>
        <begin position="92"/>
        <end position="114"/>
    </location>
</feature>
<evidence type="ECO:0008006" key="3">
    <source>
        <dbReference type="Google" id="ProtNLM"/>
    </source>
</evidence>
<evidence type="ECO:0000256" key="1">
    <source>
        <dbReference type="SAM" id="Phobius"/>
    </source>
</evidence>
<reference evidence="2" key="1">
    <citation type="submission" date="2015-11" db="EMBL/GenBank/DDBJ databases">
        <title>De novo transcriptome assembly of four potential Pierce s Disease insect vectors from Arizona vineyards.</title>
        <authorList>
            <person name="Tassone E.E."/>
        </authorList>
    </citation>
    <scope>NUCLEOTIDE SEQUENCE</scope>
</reference>
<feature type="transmembrane region" description="Helical" evidence="1">
    <location>
        <begin position="217"/>
        <end position="237"/>
    </location>
</feature>
<keyword evidence="1" id="KW-0812">Transmembrane</keyword>
<dbReference type="Pfam" id="PF05571">
    <property type="entry name" value="JAMP"/>
    <property type="match status" value="1"/>
</dbReference>
<dbReference type="InterPro" id="IPR008485">
    <property type="entry name" value="JAMP"/>
</dbReference>
<dbReference type="AlphaFoldDB" id="A0A1B6GVV2"/>
<keyword evidence="1" id="KW-0472">Membrane</keyword>
<feature type="transmembrane region" description="Helical" evidence="1">
    <location>
        <begin position="272"/>
        <end position="294"/>
    </location>
</feature>
<dbReference type="GO" id="GO:0006986">
    <property type="term" value="P:response to unfolded protein"/>
    <property type="evidence" value="ECO:0007669"/>
    <property type="project" value="InterPro"/>
</dbReference>